<name>A0A164ZYA7_9CRUS</name>
<evidence type="ECO:0000256" key="2">
    <source>
        <dbReference type="ARBA" id="ARBA00022771"/>
    </source>
</evidence>
<evidence type="ECO:0000256" key="5">
    <source>
        <dbReference type="SAM" id="MobiDB-lite"/>
    </source>
</evidence>
<protein>
    <submittedName>
        <fullName evidence="8">Uncharacterized protein</fullName>
    </submittedName>
</protein>
<dbReference type="Pfam" id="PF00567">
    <property type="entry name" value="TUDOR"/>
    <property type="match status" value="2"/>
</dbReference>
<dbReference type="SMART" id="SM00184">
    <property type="entry name" value="RING"/>
    <property type="match status" value="1"/>
</dbReference>
<evidence type="ECO:0000256" key="1">
    <source>
        <dbReference type="ARBA" id="ARBA00022723"/>
    </source>
</evidence>
<dbReference type="Proteomes" id="UP000076858">
    <property type="component" value="Unassembled WGS sequence"/>
</dbReference>
<keyword evidence="3" id="KW-0862">Zinc</keyword>
<dbReference type="PANTHER" id="PTHR16442">
    <property type="entry name" value="RING FINGER PROTEIN 17"/>
    <property type="match status" value="1"/>
</dbReference>
<feature type="domain" description="RING-type" evidence="6">
    <location>
        <begin position="7"/>
        <end position="49"/>
    </location>
</feature>
<dbReference type="PANTHER" id="PTHR16442:SF1">
    <property type="entry name" value="RING FINGER PROTEIN 17"/>
    <property type="match status" value="1"/>
</dbReference>
<dbReference type="Gene3D" id="2.30.30.140">
    <property type="match status" value="2"/>
</dbReference>
<sequence length="777" mass="87521">MALPHTCKICLNNFAIQHTNSLVLSCSHPICEHCIKSICIDQSVICPVCWKMTQLPNNTGNPLSSSNRNSLPALTSSTTMLGKNLASRHVPIQLEKRIRNKKEETLVISIKNGDYRVQGLREMSDKKIERKEENLKTFCKAVINHENSDLFKQEEDPVKIEIVNGKPRPKVPQQYDLPFNTQKELNPPKSDFKIKPKIHYGEKGVAEVKTLCTRKGDNLSSTKNMSTEEPKIENNKGSNQLITVLALEKKNFFIPKFGTNTTLSDHYRVRIMAVFDPHRLYIQILDDDLRRLGLLSKQLQLQFKPLSLIALKISAIKNPTKGCCACAVLYDGVWQRGMVKRQIRSKATLQNVEVMLIDTGFCCRVPSQHIQPLHTTHQELPAQALRCKLGDILRFEKKDNSNQPLENMDHYWPSHILDLIKTKVNKMAEIFVLDFASGGVGGTSTTCEATLLVKMVVNGELTSVNEQIDSALTTEALSAKSKHQSNTLVLQTVTSVPANTRRRRAKKPNQIPVPVKHFDPPTNSKVCNDIRVTVRTASPSGSTCNNSNPSSSISRHSDTSCRKKADAEHKSPTLRMGVWIYSDPKTTLPHCFDGVVTWVDDNGGLYVHNSKWSKQLALIRDTLNATFNQSEPIEGDVRCQPEDPCLAKYEGNWYRAIIRAVNKKQNTATVFFVDYGATVDVELCHIRVDAVLNKIPVQTFRCSLHNLMPMATEKFDVNATWSNAVIGYFHAKAVNHEFRMSVKCYSPLRIAMRFLKKAMDLTDFMVTAHLGEYINQS</sequence>
<keyword evidence="9" id="KW-1185">Reference proteome</keyword>
<accession>A0A164ZYA7</accession>
<dbReference type="EMBL" id="LRGB01000687">
    <property type="protein sequence ID" value="KZS16945.1"/>
    <property type="molecule type" value="Genomic_DNA"/>
</dbReference>
<feature type="domain" description="Tudor" evidence="7">
    <location>
        <begin position="638"/>
        <end position="696"/>
    </location>
</feature>
<dbReference type="SMART" id="SM00333">
    <property type="entry name" value="TUDOR"/>
    <property type="match status" value="2"/>
</dbReference>
<dbReference type="InterPro" id="IPR013083">
    <property type="entry name" value="Znf_RING/FYVE/PHD"/>
</dbReference>
<dbReference type="STRING" id="35525.A0A164ZYA7"/>
<feature type="compositionally biased region" description="Low complexity" evidence="5">
    <location>
        <begin position="538"/>
        <end position="554"/>
    </location>
</feature>
<dbReference type="AlphaFoldDB" id="A0A164ZYA7"/>
<dbReference type="GO" id="GO:0008270">
    <property type="term" value="F:zinc ion binding"/>
    <property type="evidence" value="ECO:0007669"/>
    <property type="project" value="UniProtKB-KW"/>
</dbReference>
<dbReference type="OrthoDB" id="6379561at2759"/>
<dbReference type="SUPFAM" id="SSF63748">
    <property type="entry name" value="Tudor/PWWP/MBT"/>
    <property type="match status" value="2"/>
</dbReference>
<dbReference type="SUPFAM" id="SSF57850">
    <property type="entry name" value="RING/U-box"/>
    <property type="match status" value="1"/>
</dbReference>
<dbReference type="PROSITE" id="PS50089">
    <property type="entry name" value="ZF_RING_2"/>
    <property type="match status" value="1"/>
</dbReference>
<dbReference type="InterPro" id="IPR017907">
    <property type="entry name" value="Znf_RING_CS"/>
</dbReference>
<reference evidence="8 9" key="1">
    <citation type="submission" date="2016-03" db="EMBL/GenBank/DDBJ databases">
        <title>EvidentialGene: Evidence-directed Construction of Genes on Genomes.</title>
        <authorList>
            <person name="Gilbert D.G."/>
            <person name="Choi J.-H."/>
            <person name="Mockaitis K."/>
            <person name="Colbourne J."/>
            <person name="Pfrender M."/>
        </authorList>
    </citation>
    <scope>NUCLEOTIDE SEQUENCE [LARGE SCALE GENOMIC DNA]</scope>
    <source>
        <strain evidence="8 9">Xinb3</strain>
        <tissue evidence="8">Complete organism</tissue>
    </source>
</reference>
<evidence type="ECO:0000256" key="4">
    <source>
        <dbReference type="PROSITE-ProRule" id="PRU00175"/>
    </source>
</evidence>
<evidence type="ECO:0000259" key="6">
    <source>
        <dbReference type="PROSITE" id="PS50089"/>
    </source>
</evidence>
<evidence type="ECO:0000259" key="7">
    <source>
        <dbReference type="PROSITE" id="PS50304"/>
    </source>
</evidence>
<feature type="region of interest" description="Disordered" evidence="5">
    <location>
        <begin position="537"/>
        <end position="568"/>
    </location>
</feature>
<gene>
    <name evidence="8" type="ORF">APZ42_017571</name>
</gene>
<dbReference type="InterPro" id="IPR001841">
    <property type="entry name" value="Znf_RING"/>
</dbReference>
<organism evidence="8 9">
    <name type="scientific">Daphnia magna</name>
    <dbReference type="NCBI Taxonomy" id="35525"/>
    <lineage>
        <taxon>Eukaryota</taxon>
        <taxon>Metazoa</taxon>
        <taxon>Ecdysozoa</taxon>
        <taxon>Arthropoda</taxon>
        <taxon>Crustacea</taxon>
        <taxon>Branchiopoda</taxon>
        <taxon>Diplostraca</taxon>
        <taxon>Cladocera</taxon>
        <taxon>Anomopoda</taxon>
        <taxon>Daphniidae</taxon>
        <taxon>Daphnia</taxon>
    </lineage>
</organism>
<feature type="compositionally biased region" description="Basic and acidic residues" evidence="5">
    <location>
        <begin position="555"/>
        <end position="568"/>
    </location>
</feature>
<dbReference type="PROSITE" id="PS50304">
    <property type="entry name" value="TUDOR"/>
    <property type="match status" value="1"/>
</dbReference>
<evidence type="ECO:0000313" key="8">
    <source>
        <dbReference type="EMBL" id="KZS16945.1"/>
    </source>
</evidence>
<dbReference type="PROSITE" id="PS00518">
    <property type="entry name" value="ZF_RING_1"/>
    <property type="match status" value="1"/>
</dbReference>
<keyword evidence="1" id="KW-0479">Metal-binding</keyword>
<evidence type="ECO:0000313" key="9">
    <source>
        <dbReference type="Proteomes" id="UP000076858"/>
    </source>
</evidence>
<comment type="caution">
    <text evidence="8">The sequence shown here is derived from an EMBL/GenBank/DDBJ whole genome shotgun (WGS) entry which is preliminary data.</text>
</comment>
<dbReference type="CDD" id="cd16449">
    <property type="entry name" value="RING-HC"/>
    <property type="match status" value="1"/>
</dbReference>
<feature type="region of interest" description="Disordered" evidence="5">
    <location>
        <begin position="498"/>
        <end position="518"/>
    </location>
</feature>
<evidence type="ECO:0000256" key="3">
    <source>
        <dbReference type="ARBA" id="ARBA00022833"/>
    </source>
</evidence>
<proteinExistence type="predicted"/>
<dbReference type="Gene3D" id="3.30.40.10">
    <property type="entry name" value="Zinc/RING finger domain, C3HC4 (zinc finger)"/>
    <property type="match status" value="1"/>
</dbReference>
<keyword evidence="2 4" id="KW-0863">Zinc-finger</keyword>
<dbReference type="InterPro" id="IPR002999">
    <property type="entry name" value="Tudor"/>
</dbReference>